<reference evidence="3" key="1">
    <citation type="submission" date="2024-07" db="EMBL/GenBank/DDBJ databases">
        <title>Two chromosome-level genome assemblies of Korean endemic species Abeliophyllum distichum and Forsythia ovata (Oleaceae).</title>
        <authorList>
            <person name="Jang H."/>
        </authorList>
    </citation>
    <scope>NUCLEOTIDE SEQUENCE [LARGE SCALE GENOMIC DNA]</scope>
</reference>
<dbReference type="EMBL" id="JBFOLJ010000009">
    <property type="protein sequence ID" value="KAL2507879.1"/>
    <property type="molecule type" value="Genomic_DNA"/>
</dbReference>
<dbReference type="AlphaFoldDB" id="A0ABD1T5A1"/>
<gene>
    <name evidence="2" type="ORF">Fot_31526</name>
</gene>
<keyword evidence="3" id="KW-1185">Reference proteome</keyword>
<evidence type="ECO:0000256" key="1">
    <source>
        <dbReference type="SAM" id="MobiDB-lite"/>
    </source>
</evidence>
<proteinExistence type="predicted"/>
<feature type="region of interest" description="Disordered" evidence="1">
    <location>
        <begin position="100"/>
        <end position="124"/>
    </location>
</feature>
<sequence length="124" mass="12926">MSVASGSGIQVRSNAGGGLVVKPCGSHQLNAVAALSRVGVNKRARVSRGLVKRNVGGLENRFVSGTVVLGGATRLGSERLNLWRTDGPGRAPKLVVKNALSQVPEKPLRQRRNTGGRDPPVAAK</sequence>
<name>A0ABD1T5A1_9LAMI</name>
<evidence type="ECO:0000313" key="3">
    <source>
        <dbReference type="Proteomes" id="UP001604277"/>
    </source>
</evidence>
<dbReference type="Proteomes" id="UP001604277">
    <property type="component" value="Unassembled WGS sequence"/>
</dbReference>
<evidence type="ECO:0000313" key="2">
    <source>
        <dbReference type="EMBL" id="KAL2507879.1"/>
    </source>
</evidence>
<comment type="caution">
    <text evidence="2">The sequence shown here is derived from an EMBL/GenBank/DDBJ whole genome shotgun (WGS) entry which is preliminary data.</text>
</comment>
<accession>A0ABD1T5A1</accession>
<protein>
    <submittedName>
        <fullName evidence="2">Glutamate synthase 1 [NADH]</fullName>
    </submittedName>
</protein>
<organism evidence="2 3">
    <name type="scientific">Forsythia ovata</name>
    <dbReference type="NCBI Taxonomy" id="205694"/>
    <lineage>
        <taxon>Eukaryota</taxon>
        <taxon>Viridiplantae</taxon>
        <taxon>Streptophyta</taxon>
        <taxon>Embryophyta</taxon>
        <taxon>Tracheophyta</taxon>
        <taxon>Spermatophyta</taxon>
        <taxon>Magnoliopsida</taxon>
        <taxon>eudicotyledons</taxon>
        <taxon>Gunneridae</taxon>
        <taxon>Pentapetalae</taxon>
        <taxon>asterids</taxon>
        <taxon>lamiids</taxon>
        <taxon>Lamiales</taxon>
        <taxon>Oleaceae</taxon>
        <taxon>Forsythieae</taxon>
        <taxon>Forsythia</taxon>
    </lineage>
</organism>